<dbReference type="EMBL" id="CM001887">
    <property type="protein sequence ID" value="EOY31904.1"/>
    <property type="molecule type" value="Genomic_DNA"/>
</dbReference>
<organism evidence="1 2">
    <name type="scientific">Theobroma cacao</name>
    <name type="common">Cacao</name>
    <name type="synonym">Cocoa</name>
    <dbReference type="NCBI Taxonomy" id="3641"/>
    <lineage>
        <taxon>Eukaryota</taxon>
        <taxon>Viridiplantae</taxon>
        <taxon>Streptophyta</taxon>
        <taxon>Embryophyta</taxon>
        <taxon>Tracheophyta</taxon>
        <taxon>Spermatophyta</taxon>
        <taxon>Magnoliopsida</taxon>
        <taxon>eudicotyledons</taxon>
        <taxon>Gunneridae</taxon>
        <taxon>Pentapetalae</taxon>
        <taxon>rosids</taxon>
        <taxon>malvids</taxon>
        <taxon>Malvales</taxon>
        <taxon>Malvaceae</taxon>
        <taxon>Byttnerioideae</taxon>
        <taxon>Theobroma</taxon>
    </lineage>
</organism>
<proteinExistence type="predicted"/>
<keyword evidence="2" id="KW-1185">Reference proteome</keyword>
<evidence type="ECO:0000313" key="2">
    <source>
        <dbReference type="Proteomes" id="UP000026915"/>
    </source>
</evidence>
<dbReference type="InParanoid" id="A0A061GXP9"/>
<protein>
    <submittedName>
        <fullName evidence="1">Uncharacterized protein</fullName>
    </submittedName>
</protein>
<evidence type="ECO:0000313" key="1">
    <source>
        <dbReference type="EMBL" id="EOY31904.1"/>
    </source>
</evidence>
<name>A0A061GXP9_THECC</name>
<reference evidence="1 2" key="1">
    <citation type="journal article" date="2013" name="Genome Biol.">
        <title>The genome sequence of the most widely cultivated cacao type and its use to identify candidate genes regulating pod color.</title>
        <authorList>
            <person name="Motamayor J.C."/>
            <person name="Mockaitis K."/>
            <person name="Schmutz J."/>
            <person name="Haiminen N."/>
            <person name="Iii D.L."/>
            <person name="Cornejo O."/>
            <person name="Findley S.D."/>
            <person name="Zheng P."/>
            <person name="Utro F."/>
            <person name="Royaert S."/>
            <person name="Saski C."/>
            <person name="Jenkins J."/>
            <person name="Podicheti R."/>
            <person name="Zhao M."/>
            <person name="Scheffler B.E."/>
            <person name="Stack J.C."/>
            <person name="Feltus F.A."/>
            <person name="Mustiga G.M."/>
            <person name="Amores F."/>
            <person name="Phillips W."/>
            <person name="Marelli J.P."/>
            <person name="May G.D."/>
            <person name="Shapiro H."/>
            <person name="Ma J."/>
            <person name="Bustamante C.D."/>
            <person name="Schnell R.J."/>
            <person name="Main D."/>
            <person name="Gilbert D."/>
            <person name="Parida L."/>
            <person name="Kuhn D.N."/>
        </authorList>
    </citation>
    <scope>NUCLEOTIDE SEQUENCE [LARGE SCALE GENOMIC DNA]</scope>
    <source>
        <strain evidence="2">cv. Matina 1-6</strain>
    </source>
</reference>
<dbReference type="Proteomes" id="UP000026915">
    <property type="component" value="Chromosome 9"/>
</dbReference>
<dbReference type="AlphaFoldDB" id="A0A061GXP9"/>
<gene>
    <name evidence="1" type="ORF">TCM_039249</name>
</gene>
<sequence length="72" mass="8535">MKAFIQVNDFEVRRIFKDGPLKLTKEISEWDVSDFDMLQLNAKAMHIILSILEDREYNQVAMCNNAQEIWET</sequence>
<dbReference type="HOGENOM" id="CLU_170678_1_0_1"/>
<accession>A0A061GXP9</accession>
<dbReference type="Gramene" id="EOY31904">
    <property type="protein sequence ID" value="EOY31904"/>
    <property type="gene ID" value="TCM_039249"/>
</dbReference>